<dbReference type="GeneID" id="37044821"/>
<dbReference type="InterPro" id="IPR050309">
    <property type="entry name" value="Type-B_Carboxylest/Lipase"/>
</dbReference>
<reference evidence="5 6" key="1">
    <citation type="journal article" date="2018" name="Mol. Biol. Evol.">
        <title>Broad Genomic Sampling Reveals a Smut Pathogenic Ancestry of the Fungal Clade Ustilaginomycotina.</title>
        <authorList>
            <person name="Kijpornyongpan T."/>
            <person name="Mondo S.J."/>
            <person name="Barry K."/>
            <person name="Sandor L."/>
            <person name="Lee J."/>
            <person name="Lipzen A."/>
            <person name="Pangilinan J."/>
            <person name="LaButti K."/>
            <person name="Hainaut M."/>
            <person name="Henrissat B."/>
            <person name="Grigoriev I.V."/>
            <person name="Spatafora J.W."/>
            <person name="Aime M.C."/>
        </authorList>
    </citation>
    <scope>NUCLEOTIDE SEQUENCE [LARGE SCALE GENOMIC DNA]</scope>
    <source>
        <strain evidence="5 6">MCA 4198</strain>
    </source>
</reference>
<evidence type="ECO:0000259" key="4">
    <source>
        <dbReference type="Pfam" id="PF00135"/>
    </source>
</evidence>
<evidence type="ECO:0000256" key="1">
    <source>
        <dbReference type="ARBA" id="ARBA00005964"/>
    </source>
</evidence>
<feature type="domain" description="Carboxylesterase type B" evidence="4">
    <location>
        <begin position="25"/>
        <end position="543"/>
    </location>
</feature>
<feature type="non-terminal residue" evidence="5">
    <location>
        <position position="1"/>
    </location>
</feature>
<dbReference type="PROSITE" id="PS00122">
    <property type="entry name" value="CARBOXYLESTERASE_B_1"/>
    <property type="match status" value="1"/>
</dbReference>
<dbReference type="InterPro" id="IPR029058">
    <property type="entry name" value="AB_hydrolase_fold"/>
</dbReference>
<keyword evidence="6" id="KW-1185">Reference proteome</keyword>
<dbReference type="SUPFAM" id="SSF53474">
    <property type="entry name" value="alpha/beta-Hydrolases"/>
    <property type="match status" value="1"/>
</dbReference>
<dbReference type="GO" id="GO:0016787">
    <property type="term" value="F:hydrolase activity"/>
    <property type="evidence" value="ECO:0007669"/>
    <property type="project" value="UniProtKB-KW"/>
</dbReference>
<name>A0A316YG71_9BASI</name>
<proteinExistence type="inferred from homology"/>
<organism evidence="5 6">
    <name type="scientific">Acaromyces ingoldii</name>
    <dbReference type="NCBI Taxonomy" id="215250"/>
    <lineage>
        <taxon>Eukaryota</taxon>
        <taxon>Fungi</taxon>
        <taxon>Dikarya</taxon>
        <taxon>Basidiomycota</taxon>
        <taxon>Ustilaginomycotina</taxon>
        <taxon>Exobasidiomycetes</taxon>
        <taxon>Exobasidiales</taxon>
        <taxon>Cryptobasidiaceae</taxon>
        <taxon>Acaromyces</taxon>
    </lineage>
</organism>
<dbReference type="EC" id="3.1.1.-" evidence="3"/>
<evidence type="ECO:0000313" key="6">
    <source>
        <dbReference type="Proteomes" id="UP000245768"/>
    </source>
</evidence>
<dbReference type="STRING" id="215250.A0A316YG71"/>
<dbReference type="Proteomes" id="UP000245768">
    <property type="component" value="Unassembled WGS sequence"/>
</dbReference>
<gene>
    <name evidence="5" type="ORF">FA10DRAFT_269853</name>
</gene>
<sequence length="584" mass="64147">MTASLLFIALILLTHNSVALACCAHVSTPTQGTFLGNCLQLVEEYRGIPYAQPMTGQRRFSKTLPVEPYTSSKKRNATVAGPVCRQPLVSFGQQYKRLSEDCLYLNVYRPRHVAQPLPVMVWIHGGSFLQGSGSDDGFNATNFLERSILLKKPVIYVSFNYRLGAFGFLSGKAMATTARSGSTTLNAAYWDQREALRWVQLNIASFGGDPAQVTLFGESAGASSVGQQMLANDGDVEGLFRAAIMESGSPSLSRRYPADDPYPQDRYDILLAAAGCDSTISDEAQIACLRNVTSDVLDAANTAAANNQQTPFAPVQDDYFVRGLPSAQFKRGLFPPIPFITGNNVDEGTFFSTSQNITTDNEFENAILTLYGPTIKPLIPRILKLWPNKPAAGSPYLPFLFGDSPNDTYFGKGNQFKRLSSFAGDLLFESGRRQQLQAGLRTHGDQIWSYRFAQPLALSILSPGLNTAAYLGVPHATELAFVYNNPVLAGRQISQVPEPLRAYTTDEKLTEIARIMSSAWIHFAHHLNPRGTDVPHWPPYGSNIDSRGAGINLYLQGGNVSLQQDSYQWKQTSSLLDHPQNFFI</sequence>
<keyword evidence="2 3" id="KW-0378">Hydrolase</keyword>
<dbReference type="AlphaFoldDB" id="A0A316YG71"/>
<evidence type="ECO:0000256" key="3">
    <source>
        <dbReference type="RuleBase" id="RU361235"/>
    </source>
</evidence>
<dbReference type="Pfam" id="PF00135">
    <property type="entry name" value="COesterase"/>
    <property type="match status" value="1"/>
</dbReference>
<dbReference type="Gene3D" id="3.40.50.1820">
    <property type="entry name" value="alpha/beta hydrolase"/>
    <property type="match status" value="1"/>
</dbReference>
<dbReference type="InterPro" id="IPR002018">
    <property type="entry name" value="CarbesteraseB"/>
</dbReference>
<evidence type="ECO:0000256" key="2">
    <source>
        <dbReference type="ARBA" id="ARBA00022801"/>
    </source>
</evidence>
<comment type="similarity">
    <text evidence="1 3">Belongs to the type-B carboxylesterase/lipase family.</text>
</comment>
<dbReference type="InParanoid" id="A0A316YG71"/>
<keyword evidence="3" id="KW-0732">Signal</keyword>
<dbReference type="InterPro" id="IPR019819">
    <property type="entry name" value="Carboxylesterase_B_CS"/>
</dbReference>
<accession>A0A316YG71</accession>
<dbReference type="RefSeq" id="XP_025373943.1">
    <property type="nucleotide sequence ID" value="XM_025522905.1"/>
</dbReference>
<dbReference type="EMBL" id="KZ819642">
    <property type="protein sequence ID" value="PWN86745.1"/>
    <property type="molecule type" value="Genomic_DNA"/>
</dbReference>
<dbReference type="InterPro" id="IPR019826">
    <property type="entry name" value="Carboxylesterase_B_AS"/>
</dbReference>
<dbReference type="PROSITE" id="PS00941">
    <property type="entry name" value="CARBOXYLESTERASE_B_2"/>
    <property type="match status" value="1"/>
</dbReference>
<feature type="chain" id="PRO_5016193072" description="Carboxylic ester hydrolase" evidence="3">
    <location>
        <begin position="22"/>
        <end position="584"/>
    </location>
</feature>
<protein>
    <recommendedName>
        <fullName evidence="3">Carboxylic ester hydrolase</fullName>
        <ecNumber evidence="3">3.1.1.-</ecNumber>
    </recommendedName>
</protein>
<feature type="signal peptide" evidence="3">
    <location>
        <begin position="1"/>
        <end position="21"/>
    </location>
</feature>
<evidence type="ECO:0000313" key="5">
    <source>
        <dbReference type="EMBL" id="PWN86745.1"/>
    </source>
</evidence>
<dbReference type="OrthoDB" id="408631at2759"/>
<dbReference type="PANTHER" id="PTHR11559">
    <property type="entry name" value="CARBOXYLESTERASE"/>
    <property type="match status" value="1"/>
</dbReference>